<sequence>MTDPAVSVVLEDDPTPLVLTVGRTLRAGTRDPESRRLLASLRETVVVRSKDDPQSVTIRFGENRVRVGHGTASDADLVLTVDLADRFAVESVTGAEPDAPLVADVLRVLRPPLPHWRNAATRFWELTSQDPGMPRELVVVCEEEELVLGGGLPRYVLCGGAEKLARVLSGTDVFLDEVYTGSLAVRGTMTQLSVMAGASLKVRFHA</sequence>
<name>A0ABU4F5T6_9ACTN</name>
<evidence type="ECO:0000313" key="2">
    <source>
        <dbReference type="EMBL" id="MDV7215941.1"/>
    </source>
</evidence>
<reference evidence="2 3" key="1">
    <citation type="submission" date="2023-10" db="EMBL/GenBank/DDBJ databases">
        <title>Characterization of rhizosphere-enriched actinobacteria from wheat plants lab-grown on chernevaya soil.</title>
        <authorList>
            <person name="Tikhonova E.N."/>
            <person name="Konopkin A."/>
            <person name="Kravchenko I.K."/>
        </authorList>
    </citation>
    <scope>NUCLEOTIDE SEQUENCE [LARGE SCALE GENOMIC DNA]</scope>
    <source>
        <strain evidence="2 3">RR29</strain>
    </source>
</reference>
<organism evidence="2 3">
    <name type="scientific">Streptomyces prunicolor</name>
    <dbReference type="NCBI Taxonomy" id="67348"/>
    <lineage>
        <taxon>Bacteria</taxon>
        <taxon>Bacillati</taxon>
        <taxon>Actinomycetota</taxon>
        <taxon>Actinomycetes</taxon>
        <taxon>Kitasatosporales</taxon>
        <taxon>Streptomycetaceae</taxon>
        <taxon>Streptomyces</taxon>
    </lineage>
</organism>
<evidence type="ECO:0000259" key="1">
    <source>
        <dbReference type="Pfam" id="PF02036"/>
    </source>
</evidence>
<dbReference type="EMBL" id="JAWMAJ010000019">
    <property type="protein sequence ID" value="MDV7215941.1"/>
    <property type="molecule type" value="Genomic_DNA"/>
</dbReference>
<protein>
    <submittedName>
        <fullName evidence="2">SCP2 sterol-binding domain-containing protein</fullName>
    </submittedName>
</protein>
<dbReference type="InterPro" id="IPR003033">
    <property type="entry name" value="SCP2_sterol-bd_dom"/>
</dbReference>
<gene>
    <name evidence="2" type="ORF">R5A26_08250</name>
</gene>
<dbReference type="RefSeq" id="WP_317770660.1">
    <property type="nucleotide sequence ID" value="NZ_JAWMAJ010000019.1"/>
</dbReference>
<evidence type="ECO:0000313" key="3">
    <source>
        <dbReference type="Proteomes" id="UP001187346"/>
    </source>
</evidence>
<feature type="domain" description="SCP2" evidence="1">
    <location>
        <begin position="29"/>
        <end position="88"/>
    </location>
</feature>
<accession>A0ABU4F5T6</accession>
<proteinExistence type="predicted"/>
<dbReference type="Pfam" id="PF02036">
    <property type="entry name" value="SCP2"/>
    <property type="match status" value="1"/>
</dbReference>
<dbReference type="Proteomes" id="UP001187346">
    <property type="component" value="Unassembled WGS sequence"/>
</dbReference>
<keyword evidence="3" id="KW-1185">Reference proteome</keyword>
<comment type="caution">
    <text evidence="2">The sequence shown here is derived from an EMBL/GenBank/DDBJ whole genome shotgun (WGS) entry which is preliminary data.</text>
</comment>